<comment type="caution">
    <text evidence="3">The sequence shown here is derived from an EMBL/GenBank/DDBJ whole genome shotgun (WGS) entry which is preliminary data.</text>
</comment>
<feature type="region of interest" description="Disordered" evidence="1">
    <location>
        <begin position="1"/>
        <end position="48"/>
    </location>
</feature>
<feature type="compositionally biased region" description="Pro residues" evidence="1">
    <location>
        <begin position="15"/>
        <end position="39"/>
    </location>
</feature>
<keyword evidence="4" id="KW-1185">Reference proteome</keyword>
<feature type="compositionally biased region" description="Basic and acidic residues" evidence="1">
    <location>
        <begin position="465"/>
        <end position="479"/>
    </location>
</feature>
<protein>
    <recommendedName>
        <fullName evidence="2">DUF6699 domain-containing protein</fullName>
    </recommendedName>
</protein>
<evidence type="ECO:0000313" key="3">
    <source>
        <dbReference type="EMBL" id="CAK5263995.1"/>
    </source>
</evidence>
<sequence length="530" mass="56643">MDASPPEHRPNVTPFIPPLQSPHPTPPTAPPIPVPPPAGPNTQYPSWAVNPQGAAFYPGYPNSPYTAQPGSTPYIPFNAGAHTGGALAGGYFPPTPGTGMGMGMGGGLPGGGGFAMSWGSGVGGPGGTPWPAVQPGLASPYPPAGAFIPPGPYGGGVVPPPPAPQSWANTPPAPPAAPPWAGPPPGMNPWGAHMPMWNGVPATMHPGMFSGMGPPMAGLPGGYPMAGPGAPGLGFSPGESHPYSRGMEPQGGDQIDHFMEGPHYGPVLEPFLVRAVKAHPVVNPLLQPPQESTDRVYLKWNMLFASGQCQRSDDPPHMSWAKDRGQPATFPRVTSLRLISETFPWPINISARNREIGVTCGDVIDQMARDMSSMIPQAEYEKAASRAKQTQINNAYRHNRSRAIGVPGGQLNQGLLHLDWLCEFTMYGGIRDNERLVKQICGEVMPCTFELVCVRRYQMTAEEHRNQEALQRTLDEQQRTSRRTSHRPTVHSVRDEDSDTLTSSESESEEDESDHRSRSRRGHSRPGTAA</sequence>
<evidence type="ECO:0000259" key="2">
    <source>
        <dbReference type="Pfam" id="PF20415"/>
    </source>
</evidence>
<dbReference type="AlphaFoldDB" id="A0AAD2Q0Z8"/>
<accession>A0AAD2Q0Z8</accession>
<evidence type="ECO:0000256" key="1">
    <source>
        <dbReference type="SAM" id="MobiDB-lite"/>
    </source>
</evidence>
<dbReference type="InterPro" id="IPR046522">
    <property type="entry name" value="DUF6699"/>
</dbReference>
<gene>
    <name evidence="3" type="ORF">MYCIT1_LOCUS3800</name>
</gene>
<feature type="region of interest" description="Disordered" evidence="1">
    <location>
        <begin position="465"/>
        <end position="530"/>
    </location>
</feature>
<dbReference type="Proteomes" id="UP001295794">
    <property type="component" value="Unassembled WGS sequence"/>
</dbReference>
<reference evidence="3" key="1">
    <citation type="submission" date="2023-11" db="EMBL/GenBank/DDBJ databases">
        <authorList>
            <person name="De Vega J J."/>
            <person name="De Vega J J."/>
        </authorList>
    </citation>
    <scope>NUCLEOTIDE SEQUENCE</scope>
</reference>
<feature type="compositionally biased region" description="Basic and acidic residues" evidence="1">
    <location>
        <begin position="1"/>
        <end position="10"/>
    </location>
</feature>
<proteinExistence type="predicted"/>
<dbReference type="EMBL" id="CAVNYO010000045">
    <property type="protein sequence ID" value="CAK5263995.1"/>
    <property type="molecule type" value="Genomic_DNA"/>
</dbReference>
<feature type="compositionally biased region" description="Basic residues" evidence="1">
    <location>
        <begin position="480"/>
        <end position="489"/>
    </location>
</feature>
<name>A0AAD2Q0Z8_9AGAR</name>
<organism evidence="3 4">
    <name type="scientific">Mycena citricolor</name>
    <dbReference type="NCBI Taxonomy" id="2018698"/>
    <lineage>
        <taxon>Eukaryota</taxon>
        <taxon>Fungi</taxon>
        <taxon>Dikarya</taxon>
        <taxon>Basidiomycota</taxon>
        <taxon>Agaricomycotina</taxon>
        <taxon>Agaricomycetes</taxon>
        <taxon>Agaricomycetidae</taxon>
        <taxon>Agaricales</taxon>
        <taxon>Marasmiineae</taxon>
        <taxon>Mycenaceae</taxon>
        <taxon>Mycena</taxon>
    </lineage>
</organism>
<feature type="domain" description="DUF6699" evidence="2">
    <location>
        <begin position="298"/>
        <end position="432"/>
    </location>
</feature>
<evidence type="ECO:0000313" key="4">
    <source>
        <dbReference type="Proteomes" id="UP001295794"/>
    </source>
</evidence>
<dbReference type="Pfam" id="PF20415">
    <property type="entry name" value="DUF6699"/>
    <property type="match status" value="1"/>
</dbReference>